<reference evidence="1 2" key="1">
    <citation type="submission" date="2024-06" db="EMBL/GenBank/DDBJ databases">
        <title>The Natural Products Discovery Center: Release of the First 8490 Sequenced Strains for Exploring Actinobacteria Biosynthetic Diversity.</title>
        <authorList>
            <person name="Kalkreuter E."/>
            <person name="Kautsar S.A."/>
            <person name="Yang D."/>
            <person name="Bader C.D."/>
            <person name="Teijaro C.N."/>
            <person name="Fluegel L."/>
            <person name="Davis C.M."/>
            <person name="Simpson J.R."/>
            <person name="Lauterbach L."/>
            <person name="Steele A.D."/>
            <person name="Gui C."/>
            <person name="Meng S."/>
            <person name="Li G."/>
            <person name="Viehrig K."/>
            <person name="Ye F."/>
            <person name="Su P."/>
            <person name="Kiefer A.F."/>
            <person name="Nichols A."/>
            <person name="Cepeda A.J."/>
            <person name="Yan W."/>
            <person name="Fan B."/>
            <person name="Jiang Y."/>
            <person name="Adhikari A."/>
            <person name="Zheng C.-J."/>
            <person name="Schuster L."/>
            <person name="Cowan T.M."/>
            <person name="Smanski M.J."/>
            <person name="Chevrette M.G."/>
            <person name="De Carvalho L.P.S."/>
            <person name="Shen B."/>
        </authorList>
    </citation>
    <scope>NUCLEOTIDE SEQUENCE [LARGE SCALE GENOMIC DNA]</scope>
    <source>
        <strain evidence="1 2">NPDC020594</strain>
    </source>
</reference>
<protein>
    <submittedName>
        <fullName evidence="1">HAD family hydrolase</fullName>
    </submittedName>
</protein>
<dbReference type="InterPro" id="IPR036412">
    <property type="entry name" value="HAD-like_sf"/>
</dbReference>
<dbReference type="RefSeq" id="WP_234339882.1">
    <property type="nucleotide sequence ID" value="NZ_JBEXDP010000077.1"/>
</dbReference>
<dbReference type="SUPFAM" id="SSF56784">
    <property type="entry name" value="HAD-like"/>
    <property type="match status" value="1"/>
</dbReference>
<dbReference type="Proteomes" id="UP001551011">
    <property type="component" value="Unassembled WGS sequence"/>
</dbReference>
<accession>A0ABV3AIP0</accession>
<sequence length="257" mass="27675">MPVIFFDVGGTLADARVEPDGSLTLHPRPRVMAVLDALRDVRTGIISDPGPGAGAASRAAAALHEAFPGRFADEALVHWGAKDGRGIFDRAVAGAGEATADDCVFVGEDARERAFAREAGMRTAADPVFARAATQNRPVHRAWIELPDGRGLPELTTAVNDTEAVVVRRVSERLVLAMVTTRGTEALERAGFPVDLQELVDSGPVDDAERRASEKFISDLLARGEAVYEGEEPTPRTTHVVTSEDDGRLTVRRLRFR</sequence>
<comment type="caution">
    <text evidence="1">The sequence shown here is derived from an EMBL/GenBank/DDBJ whole genome shotgun (WGS) entry which is preliminary data.</text>
</comment>
<name>A0ABV3AIP0_9ACTN</name>
<evidence type="ECO:0000313" key="2">
    <source>
        <dbReference type="Proteomes" id="UP001551011"/>
    </source>
</evidence>
<gene>
    <name evidence="1" type="ORF">AB0H04_34035</name>
</gene>
<dbReference type="CDD" id="cd01427">
    <property type="entry name" value="HAD_like"/>
    <property type="match status" value="1"/>
</dbReference>
<proteinExistence type="predicted"/>
<dbReference type="EMBL" id="JBFAEG010000030">
    <property type="protein sequence ID" value="MEU5711819.1"/>
    <property type="molecule type" value="Genomic_DNA"/>
</dbReference>
<dbReference type="Gene3D" id="3.40.50.1000">
    <property type="entry name" value="HAD superfamily/HAD-like"/>
    <property type="match status" value="1"/>
</dbReference>
<dbReference type="GO" id="GO:0016787">
    <property type="term" value="F:hydrolase activity"/>
    <property type="evidence" value="ECO:0007669"/>
    <property type="project" value="UniProtKB-KW"/>
</dbReference>
<organism evidence="1 2">
    <name type="scientific">Streptomyces flaveolus</name>
    <dbReference type="NCBI Taxonomy" id="67297"/>
    <lineage>
        <taxon>Bacteria</taxon>
        <taxon>Bacillati</taxon>
        <taxon>Actinomycetota</taxon>
        <taxon>Actinomycetes</taxon>
        <taxon>Kitasatosporales</taxon>
        <taxon>Streptomycetaceae</taxon>
        <taxon>Streptomyces</taxon>
    </lineage>
</organism>
<evidence type="ECO:0000313" key="1">
    <source>
        <dbReference type="EMBL" id="MEU5711819.1"/>
    </source>
</evidence>
<dbReference type="InterPro" id="IPR023214">
    <property type="entry name" value="HAD_sf"/>
</dbReference>
<keyword evidence="1" id="KW-0378">Hydrolase</keyword>
<keyword evidence="2" id="KW-1185">Reference proteome</keyword>